<dbReference type="EMBL" id="JWIN03000001">
    <property type="protein sequence ID" value="KAB1284121.1"/>
    <property type="molecule type" value="Genomic_DNA"/>
</dbReference>
<dbReference type="InterPro" id="IPR006759">
    <property type="entry name" value="Glyco_transf_54"/>
</dbReference>
<evidence type="ECO:0000313" key="3">
    <source>
        <dbReference type="EMBL" id="KAB1284121.1"/>
    </source>
</evidence>
<gene>
    <name evidence="3" type="ORF">Cadr_000000786</name>
</gene>
<keyword evidence="4" id="KW-1185">Reference proteome</keyword>
<dbReference type="GO" id="GO:0005783">
    <property type="term" value="C:endoplasmic reticulum"/>
    <property type="evidence" value="ECO:0007669"/>
    <property type="project" value="TreeGrafter"/>
</dbReference>
<dbReference type="GO" id="GO:0005793">
    <property type="term" value="C:endoplasmic reticulum-Golgi intermediate compartment"/>
    <property type="evidence" value="ECO:0007669"/>
    <property type="project" value="TreeGrafter"/>
</dbReference>
<dbReference type="GO" id="GO:0006487">
    <property type="term" value="P:protein N-linked glycosylation"/>
    <property type="evidence" value="ECO:0007669"/>
    <property type="project" value="TreeGrafter"/>
</dbReference>
<dbReference type="Pfam" id="PF04666">
    <property type="entry name" value="MGAT4_cons"/>
    <property type="match status" value="1"/>
</dbReference>
<dbReference type="GO" id="GO:0008375">
    <property type="term" value="F:acetylglucosaminyltransferase activity"/>
    <property type="evidence" value="ECO:0007669"/>
    <property type="project" value="TreeGrafter"/>
</dbReference>
<evidence type="ECO:0000256" key="1">
    <source>
        <dbReference type="SAM" id="MobiDB-lite"/>
    </source>
</evidence>
<evidence type="ECO:0000313" key="4">
    <source>
        <dbReference type="Proteomes" id="UP000299084"/>
    </source>
</evidence>
<dbReference type="Proteomes" id="UP000299084">
    <property type="component" value="Unassembled WGS sequence"/>
</dbReference>
<dbReference type="PANTHER" id="PTHR12062:SF1">
    <property type="entry name" value="ALPHA-1,3-MANNOSYL-GLYCOPROTEIN 4-BETA-N-ACETYLGLUCOSAMINYLTRANSFERASE B"/>
    <property type="match status" value="1"/>
</dbReference>
<proteinExistence type="predicted"/>
<accession>A0A5N4EKU7</accession>
<dbReference type="GO" id="GO:0005795">
    <property type="term" value="C:Golgi stack"/>
    <property type="evidence" value="ECO:0007669"/>
    <property type="project" value="TreeGrafter"/>
</dbReference>
<feature type="compositionally biased region" description="Basic and acidic residues" evidence="1">
    <location>
        <begin position="144"/>
        <end position="156"/>
    </location>
</feature>
<sequence length="178" mass="20220">MILEFSQLGFIGKMFKWLDLSLNVEFILMFCGDKPVDWLLDHTLREKLKDKDCGKQVQRKRNVNQLVEAAGASIRFRFFPQRRLKRLDVRTGSWALPRTSPQWTCCCLLTQSDQKALKEGRSVTPQYLRSPDGTPRAAPPAECSDSRRSGPLEARRLSSQPASLVGVILIQTSLETAR</sequence>
<organism evidence="3 4">
    <name type="scientific">Camelus dromedarius</name>
    <name type="common">Dromedary</name>
    <name type="synonym">Arabian camel</name>
    <dbReference type="NCBI Taxonomy" id="9838"/>
    <lineage>
        <taxon>Eukaryota</taxon>
        <taxon>Metazoa</taxon>
        <taxon>Chordata</taxon>
        <taxon>Craniata</taxon>
        <taxon>Vertebrata</taxon>
        <taxon>Euteleostomi</taxon>
        <taxon>Mammalia</taxon>
        <taxon>Eutheria</taxon>
        <taxon>Laurasiatheria</taxon>
        <taxon>Artiodactyla</taxon>
        <taxon>Tylopoda</taxon>
        <taxon>Camelidae</taxon>
        <taxon>Camelus</taxon>
    </lineage>
</organism>
<feature type="domain" description="MGAT4 conserved region" evidence="2">
    <location>
        <begin position="1"/>
        <end position="59"/>
    </location>
</feature>
<evidence type="ECO:0000259" key="2">
    <source>
        <dbReference type="Pfam" id="PF04666"/>
    </source>
</evidence>
<reference evidence="3 4" key="1">
    <citation type="journal article" date="2019" name="Mol. Ecol. Resour.">
        <title>Improving Illumina assemblies with Hi-C and long reads: an example with the North African dromedary.</title>
        <authorList>
            <person name="Elbers J.P."/>
            <person name="Rogers M.F."/>
            <person name="Perelman P.L."/>
            <person name="Proskuryakova A.A."/>
            <person name="Serdyukova N.A."/>
            <person name="Johnson W.E."/>
            <person name="Horin P."/>
            <person name="Corander J."/>
            <person name="Murphy D."/>
            <person name="Burger P.A."/>
        </authorList>
    </citation>
    <scope>NUCLEOTIDE SEQUENCE [LARGE SCALE GENOMIC DNA]</scope>
    <source>
        <strain evidence="3">Drom800</strain>
        <tissue evidence="3">Blood</tissue>
    </source>
</reference>
<name>A0A5N4EKU7_CAMDR</name>
<dbReference type="InterPro" id="IPR057279">
    <property type="entry name" value="MGAT4"/>
</dbReference>
<feature type="region of interest" description="Disordered" evidence="1">
    <location>
        <begin position="122"/>
        <end position="159"/>
    </location>
</feature>
<comment type="caution">
    <text evidence="3">The sequence shown here is derived from an EMBL/GenBank/DDBJ whole genome shotgun (WGS) entry which is preliminary data.</text>
</comment>
<dbReference type="PANTHER" id="PTHR12062">
    <property type="entry name" value="N-ACETYLGLUCOSAMINYLTRANSFERASE VI"/>
    <property type="match status" value="1"/>
</dbReference>
<protein>
    <recommendedName>
        <fullName evidence="2">MGAT4 conserved region domain-containing protein</fullName>
    </recommendedName>
</protein>
<dbReference type="AlphaFoldDB" id="A0A5N4EKU7"/>